<gene>
    <name evidence="1" type="ORF">M9H77_18875</name>
</gene>
<keyword evidence="2" id="KW-1185">Reference proteome</keyword>
<name>A0ACC0B8U5_CATRO</name>
<reference evidence="2" key="1">
    <citation type="journal article" date="2023" name="Nat. Plants">
        <title>Single-cell RNA sequencing provides a high-resolution roadmap for understanding the multicellular compartmentation of specialized metabolism.</title>
        <authorList>
            <person name="Sun S."/>
            <person name="Shen X."/>
            <person name="Li Y."/>
            <person name="Li Y."/>
            <person name="Wang S."/>
            <person name="Li R."/>
            <person name="Zhang H."/>
            <person name="Shen G."/>
            <person name="Guo B."/>
            <person name="Wei J."/>
            <person name="Xu J."/>
            <person name="St-Pierre B."/>
            <person name="Chen S."/>
            <person name="Sun C."/>
        </authorList>
    </citation>
    <scope>NUCLEOTIDE SEQUENCE [LARGE SCALE GENOMIC DNA]</scope>
</reference>
<dbReference type="Proteomes" id="UP001060085">
    <property type="component" value="Linkage Group LG04"/>
</dbReference>
<evidence type="ECO:0000313" key="1">
    <source>
        <dbReference type="EMBL" id="KAI5669022.1"/>
    </source>
</evidence>
<comment type="caution">
    <text evidence="1">The sequence shown here is derived from an EMBL/GenBank/DDBJ whole genome shotgun (WGS) entry which is preliminary data.</text>
</comment>
<sequence>MEETKEVSLEGLEASKTKGGAISGPYRRGQKATADSRLNLPPMVGSRHKQQRKTETYCRREQELKDCKRNKGSKQLIWALVEQLEKRARARCHERELIAMVFEIEKGRTP</sequence>
<protein>
    <submittedName>
        <fullName evidence="1">Uncharacterized protein</fullName>
    </submittedName>
</protein>
<dbReference type="EMBL" id="CM044704">
    <property type="protein sequence ID" value="KAI5669022.1"/>
    <property type="molecule type" value="Genomic_DNA"/>
</dbReference>
<organism evidence="1 2">
    <name type="scientific">Catharanthus roseus</name>
    <name type="common">Madagascar periwinkle</name>
    <name type="synonym">Vinca rosea</name>
    <dbReference type="NCBI Taxonomy" id="4058"/>
    <lineage>
        <taxon>Eukaryota</taxon>
        <taxon>Viridiplantae</taxon>
        <taxon>Streptophyta</taxon>
        <taxon>Embryophyta</taxon>
        <taxon>Tracheophyta</taxon>
        <taxon>Spermatophyta</taxon>
        <taxon>Magnoliopsida</taxon>
        <taxon>eudicotyledons</taxon>
        <taxon>Gunneridae</taxon>
        <taxon>Pentapetalae</taxon>
        <taxon>asterids</taxon>
        <taxon>lamiids</taxon>
        <taxon>Gentianales</taxon>
        <taxon>Apocynaceae</taxon>
        <taxon>Rauvolfioideae</taxon>
        <taxon>Vinceae</taxon>
        <taxon>Catharanthinae</taxon>
        <taxon>Catharanthus</taxon>
    </lineage>
</organism>
<accession>A0ACC0B8U5</accession>
<evidence type="ECO:0000313" key="2">
    <source>
        <dbReference type="Proteomes" id="UP001060085"/>
    </source>
</evidence>
<proteinExistence type="predicted"/>